<dbReference type="SUPFAM" id="SSF88659">
    <property type="entry name" value="Sigma3 and sigma4 domains of RNA polymerase sigma factors"/>
    <property type="match status" value="1"/>
</dbReference>
<evidence type="ECO:0000256" key="3">
    <source>
        <dbReference type="ARBA" id="ARBA00023082"/>
    </source>
</evidence>
<evidence type="ECO:0000256" key="1">
    <source>
        <dbReference type="ARBA" id="ARBA00010641"/>
    </source>
</evidence>
<comment type="similarity">
    <text evidence="1">Belongs to the sigma-70 factor family. ECF subfamily.</text>
</comment>
<dbReference type="SUPFAM" id="SSF88946">
    <property type="entry name" value="Sigma2 domain of RNA polymerase sigma factors"/>
    <property type="match status" value="1"/>
</dbReference>
<feature type="domain" description="RNA polymerase sigma factor 70 region 4 type 2" evidence="6">
    <location>
        <begin position="115"/>
        <end position="167"/>
    </location>
</feature>
<dbReference type="CDD" id="cd06171">
    <property type="entry name" value="Sigma70_r4"/>
    <property type="match status" value="1"/>
</dbReference>
<protein>
    <submittedName>
        <fullName evidence="7">RNA polymerase subunit sigma-24</fullName>
    </submittedName>
</protein>
<keyword evidence="3" id="KW-0731">Sigma factor</keyword>
<evidence type="ECO:0000259" key="6">
    <source>
        <dbReference type="Pfam" id="PF08281"/>
    </source>
</evidence>
<dbReference type="OrthoDB" id="9797134at2"/>
<name>A0A177NFG6_9GAMM</name>
<organism evidence="7 8">
    <name type="scientific">Methylomonas lenta</name>
    <dbReference type="NCBI Taxonomy" id="980561"/>
    <lineage>
        <taxon>Bacteria</taxon>
        <taxon>Pseudomonadati</taxon>
        <taxon>Pseudomonadota</taxon>
        <taxon>Gammaproteobacteria</taxon>
        <taxon>Methylococcales</taxon>
        <taxon>Methylococcaceae</taxon>
        <taxon>Methylomonas</taxon>
    </lineage>
</organism>
<dbReference type="InterPro" id="IPR039425">
    <property type="entry name" value="RNA_pol_sigma-70-like"/>
</dbReference>
<dbReference type="InterPro" id="IPR013249">
    <property type="entry name" value="RNA_pol_sigma70_r4_t2"/>
</dbReference>
<dbReference type="Gene3D" id="1.10.10.10">
    <property type="entry name" value="Winged helix-like DNA-binding domain superfamily/Winged helix DNA-binding domain"/>
    <property type="match status" value="1"/>
</dbReference>
<dbReference type="InterPro" id="IPR007627">
    <property type="entry name" value="RNA_pol_sigma70_r2"/>
</dbReference>
<dbReference type="InterPro" id="IPR014284">
    <property type="entry name" value="RNA_pol_sigma-70_dom"/>
</dbReference>
<dbReference type="STRING" id="980561.A1359_07975"/>
<dbReference type="GO" id="GO:0006352">
    <property type="term" value="P:DNA-templated transcription initiation"/>
    <property type="evidence" value="ECO:0007669"/>
    <property type="project" value="InterPro"/>
</dbReference>
<comment type="caution">
    <text evidence="7">The sequence shown here is derived from an EMBL/GenBank/DDBJ whole genome shotgun (WGS) entry which is preliminary data.</text>
</comment>
<keyword evidence="2" id="KW-0805">Transcription regulation</keyword>
<keyword evidence="4" id="KW-0804">Transcription</keyword>
<gene>
    <name evidence="7" type="ORF">A1359_07975</name>
</gene>
<dbReference type="GO" id="GO:0016987">
    <property type="term" value="F:sigma factor activity"/>
    <property type="evidence" value="ECO:0007669"/>
    <property type="project" value="UniProtKB-KW"/>
</dbReference>
<dbReference type="PANTHER" id="PTHR43133">
    <property type="entry name" value="RNA POLYMERASE ECF-TYPE SIGMA FACTO"/>
    <property type="match status" value="1"/>
</dbReference>
<sequence length="173" mass="19535">MLDGRDSLTAGMIWNDSLADDLRFFLTKRLKCQEAAADLTHETYLRLQQRDENGQVDNARALAFHIAVNLAVDYQRKIAVRKRYMVDNPIDDISDLAEITSTSPEQTLIARQRLEILKSALDELPLDCRTVFLLHGIEGLKYAEIADRLGISLSMVGKHLARAMVHCAQRIDA</sequence>
<dbReference type="EMBL" id="LUUI01000095">
    <property type="protein sequence ID" value="OAI16572.1"/>
    <property type="molecule type" value="Genomic_DNA"/>
</dbReference>
<dbReference type="Proteomes" id="UP000078476">
    <property type="component" value="Unassembled WGS sequence"/>
</dbReference>
<dbReference type="Pfam" id="PF04542">
    <property type="entry name" value="Sigma70_r2"/>
    <property type="match status" value="1"/>
</dbReference>
<evidence type="ECO:0000313" key="8">
    <source>
        <dbReference type="Proteomes" id="UP000078476"/>
    </source>
</evidence>
<feature type="domain" description="RNA polymerase sigma-70 region 2" evidence="5">
    <location>
        <begin position="18"/>
        <end position="77"/>
    </location>
</feature>
<dbReference type="Pfam" id="PF08281">
    <property type="entry name" value="Sigma70_r4_2"/>
    <property type="match status" value="1"/>
</dbReference>
<evidence type="ECO:0000256" key="4">
    <source>
        <dbReference type="ARBA" id="ARBA00023163"/>
    </source>
</evidence>
<evidence type="ECO:0000313" key="7">
    <source>
        <dbReference type="EMBL" id="OAI16572.1"/>
    </source>
</evidence>
<keyword evidence="8" id="KW-1185">Reference proteome</keyword>
<accession>A0A177NFG6</accession>
<evidence type="ECO:0000256" key="2">
    <source>
        <dbReference type="ARBA" id="ARBA00023015"/>
    </source>
</evidence>
<evidence type="ECO:0000259" key="5">
    <source>
        <dbReference type="Pfam" id="PF04542"/>
    </source>
</evidence>
<dbReference type="GO" id="GO:0003677">
    <property type="term" value="F:DNA binding"/>
    <property type="evidence" value="ECO:0007669"/>
    <property type="project" value="InterPro"/>
</dbReference>
<dbReference type="InterPro" id="IPR036388">
    <property type="entry name" value="WH-like_DNA-bd_sf"/>
</dbReference>
<reference evidence="7 8" key="1">
    <citation type="submission" date="2016-03" db="EMBL/GenBank/DDBJ databases">
        <authorList>
            <person name="Ploux O."/>
        </authorList>
    </citation>
    <scope>NUCLEOTIDE SEQUENCE [LARGE SCALE GENOMIC DNA]</scope>
    <source>
        <strain evidence="7 8">R-45370</strain>
    </source>
</reference>
<dbReference type="PANTHER" id="PTHR43133:SF63">
    <property type="entry name" value="RNA POLYMERASE SIGMA FACTOR FECI-RELATED"/>
    <property type="match status" value="1"/>
</dbReference>
<dbReference type="NCBIfam" id="TIGR02937">
    <property type="entry name" value="sigma70-ECF"/>
    <property type="match status" value="1"/>
</dbReference>
<dbReference type="InterPro" id="IPR013325">
    <property type="entry name" value="RNA_pol_sigma_r2"/>
</dbReference>
<proteinExistence type="inferred from homology"/>
<dbReference type="InterPro" id="IPR013324">
    <property type="entry name" value="RNA_pol_sigma_r3/r4-like"/>
</dbReference>
<dbReference type="AlphaFoldDB" id="A0A177NFG6"/>
<dbReference type="Gene3D" id="1.10.1740.10">
    <property type="match status" value="1"/>
</dbReference>